<reference evidence="2" key="1">
    <citation type="journal article" date="2023" name="IScience">
        <title>Live-bearing cockroach genome reveals convergent evolutionary mechanisms linked to viviparity in insects and beyond.</title>
        <authorList>
            <person name="Fouks B."/>
            <person name="Harrison M.C."/>
            <person name="Mikhailova A.A."/>
            <person name="Marchal E."/>
            <person name="English S."/>
            <person name="Carruthers M."/>
            <person name="Jennings E.C."/>
            <person name="Chiamaka E.L."/>
            <person name="Frigard R.A."/>
            <person name="Pippel M."/>
            <person name="Attardo G.M."/>
            <person name="Benoit J.B."/>
            <person name="Bornberg-Bauer E."/>
            <person name="Tobe S.S."/>
        </authorList>
    </citation>
    <scope>NUCLEOTIDE SEQUENCE</scope>
    <source>
        <strain evidence="2">Stay&amp;Tobe</strain>
    </source>
</reference>
<keyword evidence="1" id="KW-0472">Membrane</keyword>
<proteinExistence type="predicted"/>
<sequence>STIIPRHVGFLKYRGGVDDFLLGFSPLAGGISGMNVLLLLIKTYHLLDEQFSPVHSLARQMMFL</sequence>
<evidence type="ECO:0000313" key="2">
    <source>
        <dbReference type="EMBL" id="KAJ9599414.1"/>
    </source>
</evidence>
<dbReference type="Proteomes" id="UP001233999">
    <property type="component" value="Unassembled WGS sequence"/>
</dbReference>
<feature type="non-terminal residue" evidence="2">
    <location>
        <position position="64"/>
    </location>
</feature>
<evidence type="ECO:0000256" key="1">
    <source>
        <dbReference type="SAM" id="Phobius"/>
    </source>
</evidence>
<keyword evidence="3" id="KW-1185">Reference proteome</keyword>
<accession>A0AAD8ERJ1</accession>
<keyword evidence="1" id="KW-0812">Transmembrane</keyword>
<feature type="transmembrane region" description="Helical" evidence="1">
    <location>
        <begin position="20"/>
        <end position="41"/>
    </location>
</feature>
<organism evidence="2 3">
    <name type="scientific">Diploptera punctata</name>
    <name type="common">Pacific beetle cockroach</name>
    <dbReference type="NCBI Taxonomy" id="6984"/>
    <lineage>
        <taxon>Eukaryota</taxon>
        <taxon>Metazoa</taxon>
        <taxon>Ecdysozoa</taxon>
        <taxon>Arthropoda</taxon>
        <taxon>Hexapoda</taxon>
        <taxon>Insecta</taxon>
        <taxon>Pterygota</taxon>
        <taxon>Neoptera</taxon>
        <taxon>Polyneoptera</taxon>
        <taxon>Dictyoptera</taxon>
        <taxon>Blattodea</taxon>
        <taxon>Blaberoidea</taxon>
        <taxon>Blaberidae</taxon>
        <taxon>Diplopterinae</taxon>
        <taxon>Diploptera</taxon>
    </lineage>
</organism>
<dbReference type="AlphaFoldDB" id="A0AAD8ERJ1"/>
<evidence type="ECO:0000313" key="3">
    <source>
        <dbReference type="Proteomes" id="UP001233999"/>
    </source>
</evidence>
<comment type="caution">
    <text evidence="2">The sequence shown here is derived from an EMBL/GenBank/DDBJ whole genome shotgun (WGS) entry which is preliminary data.</text>
</comment>
<dbReference type="EMBL" id="JASPKZ010000812">
    <property type="protein sequence ID" value="KAJ9599414.1"/>
    <property type="molecule type" value="Genomic_DNA"/>
</dbReference>
<name>A0AAD8ERJ1_DIPPU</name>
<gene>
    <name evidence="2" type="ORF">L9F63_010105</name>
</gene>
<protein>
    <submittedName>
        <fullName evidence="2">Uncharacterized protein</fullName>
    </submittedName>
</protein>
<reference evidence="2" key="2">
    <citation type="submission" date="2023-05" db="EMBL/GenBank/DDBJ databases">
        <authorList>
            <person name="Fouks B."/>
        </authorList>
    </citation>
    <scope>NUCLEOTIDE SEQUENCE</scope>
    <source>
        <strain evidence="2">Stay&amp;Tobe</strain>
        <tissue evidence="2">Testes</tissue>
    </source>
</reference>
<feature type="non-terminal residue" evidence="2">
    <location>
        <position position="1"/>
    </location>
</feature>
<keyword evidence="1" id="KW-1133">Transmembrane helix</keyword>